<dbReference type="InterPro" id="IPR028098">
    <property type="entry name" value="Glyco_trans_4-like_N"/>
</dbReference>
<evidence type="ECO:0000259" key="2">
    <source>
        <dbReference type="Pfam" id="PF13439"/>
    </source>
</evidence>
<dbReference type="AlphaFoldDB" id="A0A9Q5ZDX0"/>
<feature type="domain" description="Glycosyl transferase family 1" evidence="1">
    <location>
        <begin position="178"/>
        <end position="336"/>
    </location>
</feature>
<accession>A0A9Q5ZDX0</accession>
<dbReference type="PANTHER" id="PTHR12526:SF630">
    <property type="entry name" value="GLYCOSYLTRANSFERASE"/>
    <property type="match status" value="1"/>
</dbReference>
<dbReference type="RefSeq" id="WP_099070219.1">
    <property type="nucleotide sequence ID" value="NZ_LAHD01000018.1"/>
</dbReference>
<organism evidence="3 4">
    <name type="scientific">Nostoc linckia z8</name>
    <dbReference type="NCBI Taxonomy" id="1628746"/>
    <lineage>
        <taxon>Bacteria</taxon>
        <taxon>Bacillati</taxon>
        <taxon>Cyanobacteriota</taxon>
        <taxon>Cyanophyceae</taxon>
        <taxon>Nostocales</taxon>
        <taxon>Nostocaceae</taxon>
        <taxon>Nostoc</taxon>
    </lineage>
</organism>
<evidence type="ECO:0000313" key="3">
    <source>
        <dbReference type="EMBL" id="PHK05092.1"/>
    </source>
</evidence>
<dbReference type="EMBL" id="LAHD01000018">
    <property type="protein sequence ID" value="PHK05092.1"/>
    <property type="molecule type" value="Genomic_DNA"/>
</dbReference>
<keyword evidence="3" id="KW-0808">Transferase</keyword>
<dbReference type="InterPro" id="IPR001296">
    <property type="entry name" value="Glyco_trans_1"/>
</dbReference>
<evidence type="ECO:0000259" key="1">
    <source>
        <dbReference type="Pfam" id="PF00534"/>
    </source>
</evidence>
<dbReference type="GeneID" id="57094974"/>
<dbReference type="SUPFAM" id="SSF53756">
    <property type="entry name" value="UDP-Glycosyltransferase/glycogen phosphorylase"/>
    <property type="match status" value="1"/>
</dbReference>
<dbReference type="PANTHER" id="PTHR12526">
    <property type="entry name" value="GLYCOSYLTRANSFERASE"/>
    <property type="match status" value="1"/>
</dbReference>
<sequence length="381" mass="43528">MKITLIIHSLTYGGAERIISIMANYWSAKGWKITLLTFDNNQIPDFPLNSDITYIPLDIAAKSPNVIIGIVNNLKRISILRNAIINSNPDVVISFMSRINIITLLATRWLKIPVIISERSNPEKSYLSWNWQQLRQWTYAFADKIIFQTQRARDYFPVKLQNQSCIIPNMVILPPIKKQSDEKFSTKRSLIAMGRFVPEKGFDLLLKAFAKLKDNYPEWTLTILGDGKLRPELESLRNQLGLSDRVYFPGMVNDIYAFLQQADIFIMSSRFEGFPNAICEAMACGLPVISTDCPSGPREIIRDGIDGILVPNEDISALAAAIEKLIFHEQERNALAVRALEVTERFSIKKIMGMWEETLIQVIEKKFTNQNSEFTIKQHKI</sequence>
<dbReference type="Proteomes" id="UP000222310">
    <property type="component" value="Unassembled WGS sequence"/>
</dbReference>
<dbReference type="CDD" id="cd03820">
    <property type="entry name" value="GT4_AmsD-like"/>
    <property type="match status" value="1"/>
</dbReference>
<feature type="domain" description="Glycosyltransferase subfamily 4-like N-terminal" evidence="2">
    <location>
        <begin position="12"/>
        <end position="171"/>
    </location>
</feature>
<protein>
    <submittedName>
        <fullName evidence="3">Group 1 glycosyl transferase</fullName>
    </submittedName>
</protein>
<gene>
    <name evidence="3" type="ORF">VF08_08800</name>
</gene>
<dbReference type="Pfam" id="PF00534">
    <property type="entry name" value="Glycos_transf_1"/>
    <property type="match status" value="1"/>
</dbReference>
<proteinExistence type="predicted"/>
<dbReference type="Gene3D" id="3.40.50.2000">
    <property type="entry name" value="Glycogen Phosphorylase B"/>
    <property type="match status" value="2"/>
</dbReference>
<comment type="caution">
    <text evidence="3">The sequence shown here is derived from an EMBL/GenBank/DDBJ whole genome shotgun (WGS) entry which is preliminary data.</text>
</comment>
<dbReference type="Pfam" id="PF13439">
    <property type="entry name" value="Glyco_transf_4"/>
    <property type="match status" value="1"/>
</dbReference>
<dbReference type="GO" id="GO:0016757">
    <property type="term" value="F:glycosyltransferase activity"/>
    <property type="evidence" value="ECO:0007669"/>
    <property type="project" value="InterPro"/>
</dbReference>
<evidence type="ECO:0000313" key="4">
    <source>
        <dbReference type="Proteomes" id="UP000222310"/>
    </source>
</evidence>
<name>A0A9Q5ZDX0_NOSLI</name>
<reference evidence="3 4" key="1">
    <citation type="submission" date="2015-02" db="EMBL/GenBank/DDBJ databases">
        <title>Nostoc linckia genome annotation.</title>
        <authorList>
            <person name="Zhou Z."/>
        </authorList>
    </citation>
    <scope>NUCLEOTIDE SEQUENCE [LARGE SCALE GENOMIC DNA]</scope>
    <source>
        <strain evidence="4">z8</strain>
    </source>
</reference>